<evidence type="ECO:0000259" key="1">
    <source>
        <dbReference type="PROSITE" id="PS50053"/>
    </source>
</evidence>
<dbReference type="PROSITE" id="PS50053">
    <property type="entry name" value="UBIQUITIN_2"/>
    <property type="match status" value="2"/>
</dbReference>
<reference evidence="3" key="3">
    <citation type="journal article" date="2014" name="Nature">
        <title>Elephant shark genome provides unique insights into gnathostome evolution.</title>
        <authorList>
            <consortium name="International Elephant Shark Genome Sequencing Consortium"/>
            <person name="Venkatesh B."/>
            <person name="Lee A.P."/>
            <person name="Ravi V."/>
            <person name="Maurya A.K."/>
            <person name="Lian M.M."/>
            <person name="Swann J.B."/>
            <person name="Ohta Y."/>
            <person name="Flajnik M.F."/>
            <person name="Sutoh Y."/>
            <person name="Kasahara M."/>
            <person name="Hoon S."/>
            <person name="Gangu V."/>
            <person name="Roy S.W."/>
            <person name="Irimia M."/>
            <person name="Korzh V."/>
            <person name="Kondrychyn I."/>
            <person name="Lim Z.W."/>
            <person name="Tay B.H."/>
            <person name="Tohari S."/>
            <person name="Kong K.W."/>
            <person name="Ho S."/>
            <person name="Lorente-Galdos B."/>
            <person name="Quilez J."/>
            <person name="Marques-Bonet T."/>
            <person name="Raney B.J."/>
            <person name="Ingham P.W."/>
            <person name="Tay A."/>
            <person name="Hillier L.W."/>
            <person name="Minx P."/>
            <person name="Boehm T."/>
            <person name="Wilson R.K."/>
            <person name="Brenner S."/>
            <person name="Warren W.C."/>
        </authorList>
    </citation>
    <scope>NUCLEOTIDE SEQUENCE [LARGE SCALE GENOMIC DNA]</scope>
</reference>
<accession>A0A4W3I2N5</accession>
<organism evidence="2 3">
    <name type="scientific">Callorhinchus milii</name>
    <name type="common">Ghost shark</name>
    <dbReference type="NCBI Taxonomy" id="7868"/>
    <lineage>
        <taxon>Eukaryota</taxon>
        <taxon>Metazoa</taxon>
        <taxon>Chordata</taxon>
        <taxon>Craniata</taxon>
        <taxon>Vertebrata</taxon>
        <taxon>Chondrichthyes</taxon>
        <taxon>Holocephali</taxon>
        <taxon>Chimaeriformes</taxon>
        <taxon>Callorhinchidae</taxon>
        <taxon>Callorhinchus</taxon>
    </lineage>
</organism>
<dbReference type="AlphaFoldDB" id="A0A4W3I2N5"/>
<evidence type="ECO:0000313" key="2">
    <source>
        <dbReference type="Ensembl" id="ENSCMIP00000024119.1"/>
    </source>
</evidence>
<dbReference type="Pfam" id="PF00240">
    <property type="entry name" value="ubiquitin"/>
    <property type="match status" value="1"/>
</dbReference>
<reference evidence="3" key="2">
    <citation type="journal article" date="2007" name="PLoS Biol.">
        <title>Survey sequencing and comparative analysis of the elephant shark (Callorhinchus milii) genome.</title>
        <authorList>
            <person name="Venkatesh B."/>
            <person name="Kirkness E.F."/>
            <person name="Loh Y.H."/>
            <person name="Halpern A.L."/>
            <person name="Lee A.P."/>
            <person name="Johnson J."/>
            <person name="Dandona N."/>
            <person name="Viswanathan L.D."/>
            <person name="Tay A."/>
            <person name="Venter J.C."/>
            <person name="Strausberg R.L."/>
            <person name="Brenner S."/>
        </authorList>
    </citation>
    <scope>NUCLEOTIDE SEQUENCE [LARGE SCALE GENOMIC DNA]</scope>
</reference>
<dbReference type="PANTHER" id="PTHR46885">
    <property type="entry name" value="PROTEIN ANKUB1"/>
    <property type="match status" value="1"/>
</dbReference>
<name>A0A4W3I2N5_CALMI</name>
<reference evidence="2" key="5">
    <citation type="submission" date="2025-09" db="UniProtKB">
        <authorList>
            <consortium name="Ensembl"/>
        </authorList>
    </citation>
    <scope>IDENTIFICATION</scope>
</reference>
<dbReference type="InterPro" id="IPR000626">
    <property type="entry name" value="Ubiquitin-like_dom"/>
</dbReference>
<sequence length="193" mass="22009">MRIFVAFENVCEPFDILPTQTVQSIKLMIQHHFHISLSDDKQGRRFLQLIYAGAVLQESWVLADVGVTPCSTIRCLIKEEEKPVLYIYNSLTRQTLPIMERPLFLSMTVASLKSLVSLKSGLPVSTFRLSTSAGTELYNCNRIDDYHIDLGSTIRLDVWDGWKVFLTGCLLGRKHIIQRHLSEEKPTAKYVPP</sequence>
<dbReference type="PANTHER" id="PTHR46885:SF1">
    <property type="entry name" value="PROTEIN ANKUB1"/>
    <property type="match status" value="1"/>
</dbReference>
<dbReference type="GeneTree" id="ENSGT00390000007965"/>
<dbReference type="Gene3D" id="3.10.20.90">
    <property type="entry name" value="Phosphatidylinositol 3-kinase Catalytic Subunit, Chain A, domain 1"/>
    <property type="match status" value="2"/>
</dbReference>
<keyword evidence="3" id="KW-1185">Reference proteome</keyword>
<dbReference type="CDD" id="cd17051">
    <property type="entry name" value="Ubl2_ANKUB1"/>
    <property type="match status" value="1"/>
</dbReference>
<dbReference type="SMART" id="SM00213">
    <property type="entry name" value="UBQ"/>
    <property type="match status" value="1"/>
</dbReference>
<dbReference type="CDD" id="cd17050">
    <property type="entry name" value="Ubl1_ANKUB1"/>
    <property type="match status" value="1"/>
</dbReference>
<evidence type="ECO:0000313" key="3">
    <source>
        <dbReference type="Proteomes" id="UP000314986"/>
    </source>
</evidence>
<dbReference type="InterPro" id="IPR029071">
    <property type="entry name" value="Ubiquitin-like_domsf"/>
</dbReference>
<feature type="domain" description="Ubiquitin-like" evidence="1">
    <location>
        <begin position="106"/>
        <end position="156"/>
    </location>
</feature>
<gene>
    <name evidence="2" type="primary">LOC103184452</name>
</gene>
<dbReference type="Proteomes" id="UP000314986">
    <property type="component" value="Unassembled WGS sequence"/>
</dbReference>
<proteinExistence type="predicted"/>
<reference evidence="2" key="4">
    <citation type="submission" date="2025-08" db="UniProtKB">
        <authorList>
            <consortium name="Ensembl"/>
        </authorList>
    </citation>
    <scope>IDENTIFICATION</scope>
</reference>
<dbReference type="InterPro" id="IPR042788">
    <property type="entry name" value="ANKUB1"/>
</dbReference>
<dbReference type="SUPFAM" id="SSF54236">
    <property type="entry name" value="Ubiquitin-like"/>
    <property type="match status" value="2"/>
</dbReference>
<dbReference type="Ensembl" id="ENSCMIT00000024524.1">
    <property type="protein sequence ID" value="ENSCMIP00000024119.1"/>
    <property type="gene ID" value="ENSCMIG00000010717.1"/>
</dbReference>
<feature type="domain" description="Ubiquitin-like" evidence="1">
    <location>
        <begin position="1"/>
        <end position="82"/>
    </location>
</feature>
<protein>
    <submittedName>
        <fullName evidence="2">Ankyrin repeat and ubiquitin domain containing 1</fullName>
    </submittedName>
</protein>
<reference evidence="3" key="1">
    <citation type="journal article" date="2006" name="Science">
        <title>Ancient noncoding elements conserved in the human genome.</title>
        <authorList>
            <person name="Venkatesh B."/>
            <person name="Kirkness E.F."/>
            <person name="Loh Y.H."/>
            <person name="Halpern A.L."/>
            <person name="Lee A.P."/>
            <person name="Johnson J."/>
            <person name="Dandona N."/>
            <person name="Viswanathan L.D."/>
            <person name="Tay A."/>
            <person name="Venter J.C."/>
            <person name="Strausberg R.L."/>
            <person name="Brenner S."/>
        </authorList>
    </citation>
    <scope>NUCLEOTIDE SEQUENCE [LARGE SCALE GENOMIC DNA]</scope>
</reference>